<organism evidence="2 3">
    <name type="scientific">Sellimonas catena</name>
    <dbReference type="NCBI Taxonomy" id="2994035"/>
    <lineage>
        <taxon>Bacteria</taxon>
        <taxon>Bacillati</taxon>
        <taxon>Bacillota</taxon>
        <taxon>Clostridia</taxon>
        <taxon>Lachnospirales</taxon>
        <taxon>Lachnospiraceae</taxon>
        <taxon>Sellimonas</taxon>
    </lineage>
</organism>
<name>A0A9W6CA23_9FIRM</name>
<dbReference type="InterPro" id="IPR002575">
    <property type="entry name" value="Aminoglycoside_PTrfase"/>
</dbReference>
<evidence type="ECO:0000313" key="3">
    <source>
        <dbReference type="Proteomes" id="UP001145094"/>
    </source>
</evidence>
<dbReference type="AlphaFoldDB" id="A0A9W6CA23"/>
<accession>A0A9W6CA23</accession>
<evidence type="ECO:0000313" key="2">
    <source>
        <dbReference type="EMBL" id="GLG90228.1"/>
    </source>
</evidence>
<dbReference type="InterPro" id="IPR011009">
    <property type="entry name" value="Kinase-like_dom_sf"/>
</dbReference>
<reference evidence="2" key="1">
    <citation type="submission" date="2022-11" db="EMBL/GenBank/DDBJ databases">
        <title>Draft genome sequence of Sellimonas catena strain 18CBH55.</title>
        <authorList>
            <person name="Atsushi H."/>
            <person name="Moriya O."/>
            <person name="Mitsuo S."/>
        </authorList>
    </citation>
    <scope>NUCLEOTIDE SEQUENCE</scope>
    <source>
        <strain evidence="2">18CBH55</strain>
    </source>
</reference>
<dbReference type="Gene3D" id="3.90.1200.10">
    <property type="match status" value="1"/>
</dbReference>
<reference evidence="2" key="3">
    <citation type="journal article" date="2023" name="Int. J. Syst. Evol. Microbiol.">
        <title>Sellimonas catena sp. nov., isolated from human faeces.</title>
        <authorList>
            <person name="Hisatomi A."/>
            <person name="Ohkuma M."/>
            <person name="Sakamoto M."/>
        </authorList>
    </citation>
    <scope>NUCLEOTIDE SEQUENCE</scope>
    <source>
        <strain evidence="2">18CBH55</strain>
    </source>
</reference>
<protein>
    <submittedName>
        <fullName evidence="2">Aminoglycoside phosphotransferase</fullName>
    </submittedName>
</protein>
<reference evidence="2" key="2">
    <citation type="submission" date="2022-11" db="EMBL/GenBank/DDBJ databases">
        <title>Draft genome sequence of Sellimonas catena strain 18CBH55.</title>
        <authorList>
            <person name="Hisatomi A."/>
            <person name="Ohkuma M."/>
            <person name="Sakamoto M."/>
        </authorList>
    </citation>
    <scope>NUCLEOTIDE SEQUENCE</scope>
    <source>
        <strain evidence="2">18CBH55</strain>
    </source>
</reference>
<dbReference type="SUPFAM" id="SSF56112">
    <property type="entry name" value="Protein kinase-like (PK-like)"/>
    <property type="match status" value="1"/>
</dbReference>
<dbReference type="EMBL" id="BSCH01000009">
    <property type="protein sequence ID" value="GLG90228.1"/>
    <property type="molecule type" value="Genomic_DNA"/>
</dbReference>
<proteinExistence type="predicted"/>
<evidence type="ECO:0000259" key="1">
    <source>
        <dbReference type="Pfam" id="PF01636"/>
    </source>
</evidence>
<gene>
    <name evidence="2" type="ORF">Selli2_16550</name>
</gene>
<comment type="caution">
    <text evidence="2">The sequence shown here is derived from an EMBL/GenBank/DDBJ whole genome shotgun (WGS) entry which is preliminary data.</text>
</comment>
<sequence length="235" mass="27339">MRKMKMEVIANGNTAEICEYGNNLICKLFYNRYPNLYVAHEFNNAKEIWSLGIKSPKPHEIISINGRSGIIYDKIIGEKLLDKIYSSEQETWLNRFIKFQKELFEFHDENLLDYKEFLRLFASGSEELLLKIDELDSGNSVIHGDFHPSNLMVDRTGTLILIDMMNVCKGSPAYDVARTCFLLRKDKDLQKKYLEQSGYKIAEIKSYLEVISLVREKELEAGNQRYTTRQGDDLE</sequence>
<feature type="domain" description="Aminoglycoside phosphotransferase" evidence="1">
    <location>
        <begin position="126"/>
        <end position="186"/>
    </location>
</feature>
<dbReference type="Proteomes" id="UP001145094">
    <property type="component" value="Unassembled WGS sequence"/>
</dbReference>
<dbReference type="Pfam" id="PF01636">
    <property type="entry name" value="APH"/>
    <property type="match status" value="1"/>
</dbReference>